<accession>A0A1G9Z5T7</accession>
<dbReference type="EMBL" id="FNIE01000003">
    <property type="protein sequence ID" value="SDN16762.1"/>
    <property type="molecule type" value="Genomic_DNA"/>
</dbReference>
<protein>
    <submittedName>
        <fullName evidence="2">Uncharacterized protein</fullName>
    </submittedName>
</protein>
<dbReference type="STRING" id="310781.SAMN05216259_10325"/>
<evidence type="ECO:0000313" key="2">
    <source>
        <dbReference type="EMBL" id="SDN16762.1"/>
    </source>
</evidence>
<dbReference type="Proteomes" id="UP000199341">
    <property type="component" value="Unassembled WGS sequence"/>
</dbReference>
<organism evidence="2 3">
    <name type="scientific">Actinacidiphila guanduensis</name>
    <dbReference type="NCBI Taxonomy" id="310781"/>
    <lineage>
        <taxon>Bacteria</taxon>
        <taxon>Bacillati</taxon>
        <taxon>Actinomycetota</taxon>
        <taxon>Actinomycetes</taxon>
        <taxon>Kitasatosporales</taxon>
        <taxon>Streptomycetaceae</taxon>
        <taxon>Actinacidiphila</taxon>
    </lineage>
</organism>
<evidence type="ECO:0000256" key="1">
    <source>
        <dbReference type="SAM" id="MobiDB-lite"/>
    </source>
</evidence>
<evidence type="ECO:0000313" key="3">
    <source>
        <dbReference type="Proteomes" id="UP000199341"/>
    </source>
</evidence>
<sequence length="159" mass="16357">MPSHPVPAAPAVCPPPRPPVLELALESGTLTVAWLHAVRAAAAAGVHDLVLTGPRPDRHPASQALWECGTGLGMHVRFAPTPPTTAAGDHRARIRLASDTIPRLIIPDGIPVRDLHTLGPALPSAVDPQLLRALEDAAREGTGEGTGGFPSPNAPAALP</sequence>
<gene>
    <name evidence="2" type="ORF">SAMN05216259_10325</name>
</gene>
<dbReference type="AlphaFoldDB" id="A0A1G9Z5T7"/>
<proteinExistence type="predicted"/>
<keyword evidence="3" id="KW-1185">Reference proteome</keyword>
<name>A0A1G9Z5T7_9ACTN</name>
<reference evidence="2 3" key="1">
    <citation type="submission" date="2016-10" db="EMBL/GenBank/DDBJ databases">
        <authorList>
            <person name="de Groot N.N."/>
        </authorList>
    </citation>
    <scope>NUCLEOTIDE SEQUENCE [LARGE SCALE GENOMIC DNA]</scope>
    <source>
        <strain evidence="2 3">CGMCC 4.2022</strain>
    </source>
</reference>
<feature type="region of interest" description="Disordered" evidence="1">
    <location>
        <begin position="139"/>
        <end position="159"/>
    </location>
</feature>